<dbReference type="AlphaFoldDB" id="A0A1E1JW76"/>
<evidence type="ECO:0000256" key="2">
    <source>
        <dbReference type="ARBA" id="ARBA00022857"/>
    </source>
</evidence>
<comment type="caution">
    <text evidence="4">The sequence shown here is derived from an EMBL/GenBank/DDBJ whole genome shotgun (WGS) entry which is preliminary data.</text>
</comment>
<dbReference type="InterPro" id="IPR002347">
    <property type="entry name" value="SDR_fam"/>
</dbReference>
<reference evidence="5" key="1">
    <citation type="submission" date="2016-03" db="EMBL/GenBank/DDBJ databases">
        <authorList>
            <person name="Ploux O."/>
        </authorList>
    </citation>
    <scope>NUCLEOTIDE SEQUENCE [LARGE SCALE GENOMIC DNA]</scope>
    <source>
        <strain evidence="5">UK7</strain>
    </source>
</reference>
<dbReference type="GO" id="GO:0009688">
    <property type="term" value="P:abscisic acid biosynthetic process"/>
    <property type="evidence" value="ECO:0007669"/>
    <property type="project" value="UniProtKB-ARBA"/>
</dbReference>
<dbReference type="STRING" id="914237.A0A1E1JW76"/>
<dbReference type="PANTHER" id="PTHR24321">
    <property type="entry name" value="DEHYDROGENASES, SHORT CHAIN"/>
    <property type="match status" value="1"/>
</dbReference>
<name>A0A1E1JW76_9HELO</name>
<accession>A0A1E1JW76</accession>
<dbReference type="FunFam" id="3.40.50.720:FF:000084">
    <property type="entry name" value="Short-chain dehydrogenase reductase"/>
    <property type="match status" value="1"/>
</dbReference>
<evidence type="ECO:0000313" key="5">
    <source>
        <dbReference type="Proteomes" id="UP000178129"/>
    </source>
</evidence>
<dbReference type="PRINTS" id="PR00081">
    <property type="entry name" value="GDHRDH"/>
</dbReference>
<gene>
    <name evidence="4" type="ORF">RCO7_02327</name>
</gene>
<evidence type="ECO:0000256" key="3">
    <source>
        <dbReference type="ARBA" id="ARBA00023002"/>
    </source>
</evidence>
<dbReference type="GO" id="GO:0016491">
    <property type="term" value="F:oxidoreductase activity"/>
    <property type="evidence" value="ECO:0007669"/>
    <property type="project" value="UniProtKB-KW"/>
</dbReference>
<dbReference type="Proteomes" id="UP000178129">
    <property type="component" value="Unassembled WGS sequence"/>
</dbReference>
<protein>
    <submittedName>
        <fullName evidence="4">Related to dehydrogenase</fullName>
    </submittedName>
</protein>
<dbReference type="InterPro" id="IPR036291">
    <property type="entry name" value="NAD(P)-bd_dom_sf"/>
</dbReference>
<dbReference type="CDD" id="cd05233">
    <property type="entry name" value="SDR_c"/>
    <property type="match status" value="1"/>
</dbReference>
<dbReference type="SUPFAM" id="SSF51735">
    <property type="entry name" value="NAD(P)-binding Rossmann-fold domains"/>
    <property type="match status" value="1"/>
</dbReference>
<organism evidence="4 5">
    <name type="scientific">Rhynchosporium graminicola</name>
    <dbReference type="NCBI Taxonomy" id="2792576"/>
    <lineage>
        <taxon>Eukaryota</taxon>
        <taxon>Fungi</taxon>
        <taxon>Dikarya</taxon>
        <taxon>Ascomycota</taxon>
        <taxon>Pezizomycotina</taxon>
        <taxon>Leotiomycetes</taxon>
        <taxon>Helotiales</taxon>
        <taxon>Ploettnerulaceae</taxon>
        <taxon>Rhynchosporium</taxon>
    </lineage>
</organism>
<keyword evidence="2" id="KW-0521">NADP</keyword>
<dbReference type="Gene3D" id="3.40.50.720">
    <property type="entry name" value="NAD(P)-binding Rossmann-like Domain"/>
    <property type="match status" value="1"/>
</dbReference>
<dbReference type="InParanoid" id="A0A1E1JW76"/>
<dbReference type="EMBL" id="FJUW01000003">
    <property type="protein sequence ID" value="CZS89972.1"/>
    <property type="molecule type" value="Genomic_DNA"/>
</dbReference>
<proteinExistence type="inferred from homology"/>
<keyword evidence="3" id="KW-0560">Oxidoreductase</keyword>
<comment type="similarity">
    <text evidence="1">Belongs to the short-chain dehydrogenases/reductases (SDR) family.</text>
</comment>
<dbReference type="PANTHER" id="PTHR24321:SF12">
    <property type="entry name" value="SHORT-CHAIN DEHYDROGENASE_REDUCTASE FAMILY, PUTATIVE (AFU_ORTHOLOGUE AFUA_5G14340)-RELATED"/>
    <property type="match status" value="1"/>
</dbReference>
<evidence type="ECO:0000256" key="1">
    <source>
        <dbReference type="ARBA" id="ARBA00006484"/>
    </source>
</evidence>
<sequence>MSDFTPETVAFVTGAASGIGLAVARQLLLDGILQIAILDISPSTLTAASTSLQASSPKAKILQIKVDCSSEGDVNGAVEKTVAEFGRLDVCFNAAGMGGGFGGIAELEVSELDRVLGLNLRGVWLCERAQIRQFLKQEMRAVNTGLPLQTRGAIVNVGSLTSHFAIPNLSPYIMSKHAVLGLTKADALDYGPQGIRVNCICPGWISTKMTSALVDGKMSQMGETVISRAPMSRWGHPEEIAYMASFLLSDRASFVTGASMNVDGGYSAV</sequence>
<dbReference type="PRINTS" id="PR00080">
    <property type="entry name" value="SDRFAMILY"/>
</dbReference>
<evidence type="ECO:0000313" key="4">
    <source>
        <dbReference type="EMBL" id="CZS89972.1"/>
    </source>
</evidence>
<keyword evidence="5" id="KW-1185">Reference proteome</keyword>
<dbReference type="Pfam" id="PF13561">
    <property type="entry name" value="adh_short_C2"/>
    <property type="match status" value="1"/>
</dbReference>